<proteinExistence type="predicted"/>
<feature type="region of interest" description="Disordered" evidence="1">
    <location>
        <begin position="1"/>
        <end position="21"/>
    </location>
</feature>
<dbReference type="Proteomes" id="UP001321473">
    <property type="component" value="Unassembled WGS sequence"/>
</dbReference>
<feature type="region of interest" description="Disordered" evidence="1">
    <location>
        <begin position="76"/>
        <end position="102"/>
    </location>
</feature>
<gene>
    <name evidence="2" type="ORF">V5799_008271</name>
</gene>
<reference evidence="2 3" key="1">
    <citation type="journal article" date="2023" name="Arcadia Sci">
        <title>De novo assembly of a long-read Amblyomma americanum tick genome.</title>
        <authorList>
            <person name="Chou S."/>
            <person name="Poskanzer K.E."/>
            <person name="Rollins M."/>
            <person name="Thuy-Boun P.S."/>
        </authorList>
    </citation>
    <scope>NUCLEOTIDE SEQUENCE [LARGE SCALE GENOMIC DNA]</scope>
    <source>
        <strain evidence="2">F_SG_1</strain>
        <tissue evidence="2">Salivary glands</tissue>
    </source>
</reference>
<organism evidence="2 3">
    <name type="scientific">Amblyomma americanum</name>
    <name type="common">Lone star tick</name>
    <dbReference type="NCBI Taxonomy" id="6943"/>
    <lineage>
        <taxon>Eukaryota</taxon>
        <taxon>Metazoa</taxon>
        <taxon>Ecdysozoa</taxon>
        <taxon>Arthropoda</taxon>
        <taxon>Chelicerata</taxon>
        <taxon>Arachnida</taxon>
        <taxon>Acari</taxon>
        <taxon>Parasitiformes</taxon>
        <taxon>Ixodida</taxon>
        <taxon>Ixodoidea</taxon>
        <taxon>Ixodidae</taxon>
        <taxon>Amblyomminae</taxon>
        <taxon>Amblyomma</taxon>
    </lineage>
</organism>
<comment type="caution">
    <text evidence="2">The sequence shown here is derived from an EMBL/GenBank/DDBJ whole genome shotgun (WGS) entry which is preliminary data.</text>
</comment>
<protein>
    <submittedName>
        <fullName evidence="2">Uncharacterized protein</fullName>
    </submittedName>
</protein>
<feature type="compositionally biased region" description="Basic and acidic residues" evidence="1">
    <location>
        <begin position="1"/>
        <end position="13"/>
    </location>
</feature>
<sequence>MVGSDREQDHHESSAQPPLYYSGPVIHALFPLRSSIATFQERVLGAYLWHAPADFQSSAILGGLVPLLLSPTPTCARSRHHPLRRRRHQQRLQRPWTPYKYP</sequence>
<evidence type="ECO:0000256" key="1">
    <source>
        <dbReference type="SAM" id="MobiDB-lite"/>
    </source>
</evidence>
<dbReference type="AlphaFoldDB" id="A0AAQ4FDM5"/>
<dbReference type="EMBL" id="JARKHS020003634">
    <property type="protein sequence ID" value="KAK8785364.1"/>
    <property type="molecule type" value="Genomic_DNA"/>
</dbReference>
<evidence type="ECO:0000313" key="2">
    <source>
        <dbReference type="EMBL" id="KAK8785364.1"/>
    </source>
</evidence>
<accession>A0AAQ4FDM5</accession>
<keyword evidence="3" id="KW-1185">Reference proteome</keyword>
<feature type="compositionally biased region" description="Basic residues" evidence="1">
    <location>
        <begin position="77"/>
        <end position="91"/>
    </location>
</feature>
<evidence type="ECO:0000313" key="3">
    <source>
        <dbReference type="Proteomes" id="UP001321473"/>
    </source>
</evidence>
<name>A0AAQ4FDM5_AMBAM</name>